<dbReference type="Gene3D" id="2.40.70.10">
    <property type="entry name" value="Acid Proteases"/>
    <property type="match status" value="1"/>
</dbReference>
<dbReference type="PROSITE" id="PS50994">
    <property type="entry name" value="INTEGRASE"/>
    <property type="match status" value="1"/>
</dbReference>
<feature type="compositionally biased region" description="Polar residues" evidence="1">
    <location>
        <begin position="547"/>
        <end position="566"/>
    </location>
</feature>
<dbReference type="InterPro" id="IPR021109">
    <property type="entry name" value="Peptidase_aspartic_dom_sf"/>
</dbReference>
<dbReference type="Gene3D" id="3.30.420.10">
    <property type="entry name" value="Ribonuclease H-like superfamily/Ribonuclease H"/>
    <property type="match status" value="1"/>
</dbReference>
<dbReference type="InterPro" id="IPR012337">
    <property type="entry name" value="RNaseH-like_sf"/>
</dbReference>
<dbReference type="GO" id="GO:0015074">
    <property type="term" value="P:DNA integration"/>
    <property type="evidence" value="ECO:0007669"/>
    <property type="project" value="InterPro"/>
</dbReference>
<dbReference type="InterPro" id="IPR043502">
    <property type="entry name" value="DNA/RNA_pol_sf"/>
</dbReference>
<evidence type="ECO:0000313" key="4">
    <source>
        <dbReference type="Proteomes" id="UP001154078"/>
    </source>
</evidence>
<dbReference type="Pfam" id="PF03564">
    <property type="entry name" value="DUF1759"/>
    <property type="match status" value="1"/>
</dbReference>
<dbReference type="GO" id="GO:0071897">
    <property type="term" value="P:DNA biosynthetic process"/>
    <property type="evidence" value="ECO:0007669"/>
    <property type="project" value="UniProtKB-ARBA"/>
</dbReference>
<dbReference type="Gene3D" id="1.10.340.70">
    <property type="match status" value="1"/>
</dbReference>
<reference evidence="3" key="1">
    <citation type="submission" date="2021-12" db="EMBL/GenBank/DDBJ databases">
        <authorList>
            <person name="King R."/>
        </authorList>
    </citation>
    <scope>NUCLEOTIDE SEQUENCE</scope>
</reference>
<dbReference type="GO" id="GO:0042575">
    <property type="term" value="C:DNA polymerase complex"/>
    <property type="evidence" value="ECO:0007669"/>
    <property type="project" value="UniProtKB-ARBA"/>
</dbReference>
<dbReference type="SUPFAM" id="SSF56672">
    <property type="entry name" value="DNA/RNA polymerases"/>
    <property type="match status" value="1"/>
</dbReference>
<protein>
    <recommendedName>
        <fullName evidence="2">Integrase catalytic domain-containing protein</fullName>
    </recommendedName>
</protein>
<evidence type="ECO:0000313" key="3">
    <source>
        <dbReference type="EMBL" id="CAH0564505.1"/>
    </source>
</evidence>
<dbReference type="InterPro" id="IPR041588">
    <property type="entry name" value="Integrase_H2C2"/>
</dbReference>
<dbReference type="Pfam" id="PF18701">
    <property type="entry name" value="DUF5641"/>
    <property type="match status" value="1"/>
</dbReference>
<gene>
    <name evidence="3" type="ORF">MELIAE_LOCUS13042</name>
</gene>
<dbReference type="InterPro" id="IPR036397">
    <property type="entry name" value="RNaseH_sf"/>
</dbReference>
<dbReference type="InterPro" id="IPR040676">
    <property type="entry name" value="DUF5641"/>
</dbReference>
<keyword evidence="4" id="KW-1185">Reference proteome</keyword>
<evidence type="ECO:0000256" key="1">
    <source>
        <dbReference type="SAM" id="MobiDB-lite"/>
    </source>
</evidence>
<feature type="domain" description="Integrase catalytic" evidence="2">
    <location>
        <begin position="1636"/>
        <end position="1827"/>
    </location>
</feature>
<dbReference type="PANTHER" id="PTHR47331">
    <property type="entry name" value="PHD-TYPE DOMAIN-CONTAINING PROTEIN"/>
    <property type="match status" value="1"/>
</dbReference>
<dbReference type="CDD" id="cd01644">
    <property type="entry name" value="RT_pepA17"/>
    <property type="match status" value="1"/>
</dbReference>
<dbReference type="Pfam" id="PF05380">
    <property type="entry name" value="Peptidase_A17"/>
    <property type="match status" value="1"/>
</dbReference>
<dbReference type="Proteomes" id="UP001154078">
    <property type="component" value="Chromosome 9"/>
</dbReference>
<dbReference type="PANTHER" id="PTHR47331:SF1">
    <property type="entry name" value="GAG-LIKE PROTEIN"/>
    <property type="match status" value="1"/>
</dbReference>
<dbReference type="InterPro" id="IPR001584">
    <property type="entry name" value="Integrase_cat-core"/>
</dbReference>
<dbReference type="GO" id="GO:0003676">
    <property type="term" value="F:nucleic acid binding"/>
    <property type="evidence" value="ECO:0007669"/>
    <property type="project" value="InterPro"/>
</dbReference>
<dbReference type="OrthoDB" id="6754013at2759"/>
<feature type="compositionally biased region" description="Basic and acidic residues" evidence="1">
    <location>
        <begin position="210"/>
        <end position="220"/>
    </location>
</feature>
<evidence type="ECO:0000259" key="2">
    <source>
        <dbReference type="PROSITE" id="PS50994"/>
    </source>
</evidence>
<feature type="region of interest" description="Disordered" evidence="1">
    <location>
        <begin position="541"/>
        <end position="566"/>
    </location>
</feature>
<dbReference type="Pfam" id="PF17921">
    <property type="entry name" value="Integrase_H2C2"/>
    <property type="match status" value="1"/>
</dbReference>
<sequence>MRLGNIEQERHIRVAVRHIRVAVMSSEYDNPNLMVKFGSFLINRNLGEIACNITYYGGVGHTYELEVKRPNDSQLPFLCYLTFTAAGGTFGELVQLKVILRTNNEKRAGNGSGNGSSVVVNLYCFCCGILNGPDIRCFMKDQAKMLSKLTSLIVAYASVKAVIENVLVRPVSITANESDLPRDIIPALSRLIPLYPACASQPLETNADSQKPDQGPECRHQNQPQDTTATATVAVTRVNTAIAQRNSVVIRMKSIFEAAESAEDSDVKRRGFKVRYVQVKTLYQTFFKQHSIILAHLANTAGSDLESHHKICNEFEEMYYYIQGVFSNYEPDTSANDSFASQTNTNVTPNISSHIRLPRIELPKFSGEIREWKTFIDMFIAMVHDNASLSNVEKFNYLRASLVGSPLAIVTQLPLTGANYKIAYAALLKRYENRRILATAHWRAIENANKIPENCSSPETIRQLISTFTENIAALKNLKFPTAKWDFILFQMLLSRLDTATSTRFELEQGDSVDTIPSFEELEEFLTKQCTAYEAVAFSAPSAPKRTPQTSKSLPPPNNSFSKPRQTNSYLNNVATNLCPLCNVDHLLYKCPKFLEKTPRDRFELIKTRKWCVNCLSSKHTLFTCRSENVCRTCSKRHHSLIHFTENINSNPASSQSHAIASTSATLLSNSNASHSILLATAVAEILDSRNKYQKIRILLDSASQCNIITQSCATKLGLRSTKSPLSIKGLGSMNVSATLSAECHIRPANNKNSNLDFDAIILPQICNHMPTSVIMADWPHISNLKLADPQFCSPGDIDMLLGAEIFPYILLPGRVQGSKHHPVALNTIFGWVLMGKIGSLPAPQVNNFLTISNDELNNTLKMFWHVEEVPKTLAISDDDKLCETTFTKTHTRNTAGRYCVTLPFKNTAPQFNNSRFPALKCFYNLERKLAANPDLYAQYSDFMREYLSEGHMEEIKNIYPNENAYYIPHHAVVTSKLRVVFNASFRTANNLSLNDALLIGPKLQQDLLSIFLNFRLNRIAFTADIRQMYRQIEVTKSHQDFQRILWRFSPTDPVSTYRLLTVTYGVNSSPFLAIRTIQQLANDEGRDFPRAANVLNNDMYVDDIVSGGSTLDDAKNLQNDLISILGKGGFELRKWASNCPALLAHLPESYKQVGSCDFEQETTVKILGLRWNSATDSFLYQVEPQQNSSCTKRTILSQIARIFDVVGFLSPVIITAKYLVQHLWSLGLDWDEPPPADVLNKWQTFKSELPLLSNVSIPRFVAALTQSCQLHGFCDGSEKAYAAVVYLRISPNDSDQAQIYLICAKSRVAPLKRLSVPRLELCAAVLLADLLYYVYETYKNKLTFENIYAWSDSTIALSWIKSSPHRWLTFVGNRVSHIQSKVAPENWRHVSTLCNPADCASRGVMPSEIVSHALWWTGPPWLQLPESSWPRTLNSVDNTLAVCHEERKITLANVIETTPLDKLIHKYSSLNKLQRIIAYVLRFINNAKPAHKKRTDFFTQSELHDSLLVFVKYVQKVHFSAEISALLKHRPVSKYLRKLNIFLDSNNIVRVGGRLRHSNLSFEQKHPALLPGNHRFVKLLVQETHNKHLHPGTQTMQYLLAQNFWILSSKQVIRKVTSKCLRCWKLNPKSPQPQMGDLPPLRISQLKCFSVVGVDYAGPFSLLMSKNRGTRTIKGYICVFICFATKAIHLELASDLSSEAFLAALRRFIARRGRCSQIFSDCGTNFVGANKQILSYFKTAAASESLKWSFNPPSAPHFGGLWEAGVKSVKTHLYRVIGEQILSYEEFYTVLTQIEAILNSRPLCSFSVDPNDVRALTPGHFLTLEPLSCLPDPDLQSVPLNRLSRWQLLQRMHQDFWARWHAEYLHTLSQRIKWTSESCPIKVGSVVLLKNELSPPLQWRLGRVETLHPGKDGVVRVVTVRTNLGTFKRPVVKVCPLPQADLQ</sequence>
<dbReference type="InterPro" id="IPR005312">
    <property type="entry name" value="DUF1759"/>
</dbReference>
<dbReference type="InterPro" id="IPR008042">
    <property type="entry name" value="Retrotrans_Pao"/>
</dbReference>
<accession>A0A9P0FNP4</accession>
<feature type="region of interest" description="Disordered" evidence="1">
    <location>
        <begin position="203"/>
        <end position="229"/>
    </location>
</feature>
<proteinExistence type="predicted"/>
<name>A0A9P0FNP4_BRAAE</name>
<dbReference type="EMBL" id="OV121140">
    <property type="protein sequence ID" value="CAH0564505.1"/>
    <property type="molecule type" value="Genomic_DNA"/>
</dbReference>
<organism evidence="3 4">
    <name type="scientific">Brassicogethes aeneus</name>
    <name type="common">Rape pollen beetle</name>
    <name type="synonym">Meligethes aeneus</name>
    <dbReference type="NCBI Taxonomy" id="1431903"/>
    <lineage>
        <taxon>Eukaryota</taxon>
        <taxon>Metazoa</taxon>
        <taxon>Ecdysozoa</taxon>
        <taxon>Arthropoda</taxon>
        <taxon>Hexapoda</taxon>
        <taxon>Insecta</taxon>
        <taxon>Pterygota</taxon>
        <taxon>Neoptera</taxon>
        <taxon>Endopterygota</taxon>
        <taxon>Coleoptera</taxon>
        <taxon>Polyphaga</taxon>
        <taxon>Cucujiformia</taxon>
        <taxon>Nitidulidae</taxon>
        <taxon>Meligethinae</taxon>
        <taxon>Brassicogethes</taxon>
    </lineage>
</organism>
<dbReference type="SUPFAM" id="SSF53098">
    <property type="entry name" value="Ribonuclease H-like"/>
    <property type="match status" value="1"/>
</dbReference>